<protein>
    <recommendedName>
        <fullName evidence="1">PH domain-containing protein</fullName>
    </recommendedName>
</protein>
<dbReference type="Proteomes" id="UP001174909">
    <property type="component" value="Unassembled WGS sequence"/>
</dbReference>
<sequence>MIAERQERGTGEDYWIPFTSVPLKMATVSSYAHSTAIMRPNSFQVISCDERSKVTLHCDEGKRGHMEEWLTAIRNNISLLRTSEMKQLNEEREDEDKVFLTSLSTPPFLISPLSLAGNDGLDPRTICRQLHTLKYGGESFSLSRNLNFISTTLTPVMYTSGPDLCTRIN</sequence>
<dbReference type="SUPFAM" id="SSF50729">
    <property type="entry name" value="PH domain-like"/>
    <property type="match status" value="1"/>
</dbReference>
<feature type="domain" description="PH" evidence="1">
    <location>
        <begin position="1"/>
        <end position="78"/>
    </location>
</feature>
<reference evidence="2" key="1">
    <citation type="submission" date="2023-03" db="EMBL/GenBank/DDBJ databases">
        <authorList>
            <person name="Steffen K."/>
            <person name="Cardenas P."/>
        </authorList>
    </citation>
    <scope>NUCLEOTIDE SEQUENCE</scope>
</reference>
<name>A0AA35QTJ3_GEOBA</name>
<dbReference type="EMBL" id="CASHTH010000083">
    <property type="protein sequence ID" value="CAI7990812.1"/>
    <property type="molecule type" value="Genomic_DNA"/>
</dbReference>
<accession>A0AA35QTJ3</accession>
<evidence type="ECO:0000313" key="2">
    <source>
        <dbReference type="EMBL" id="CAI7990812.1"/>
    </source>
</evidence>
<organism evidence="2 3">
    <name type="scientific">Geodia barretti</name>
    <name type="common">Barrett's horny sponge</name>
    <dbReference type="NCBI Taxonomy" id="519541"/>
    <lineage>
        <taxon>Eukaryota</taxon>
        <taxon>Metazoa</taxon>
        <taxon>Porifera</taxon>
        <taxon>Demospongiae</taxon>
        <taxon>Heteroscleromorpha</taxon>
        <taxon>Tetractinellida</taxon>
        <taxon>Astrophorina</taxon>
        <taxon>Geodiidae</taxon>
        <taxon>Geodia</taxon>
    </lineage>
</organism>
<proteinExistence type="predicted"/>
<evidence type="ECO:0000313" key="3">
    <source>
        <dbReference type="Proteomes" id="UP001174909"/>
    </source>
</evidence>
<gene>
    <name evidence="2" type="ORF">GBAR_LOCUS552</name>
</gene>
<dbReference type="PROSITE" id="PS50003">
    <property type="entry name" value="PH_DOMAIN"/>
    <property type="match status" value="1"/>
</dbReference>
<dbReference type="AlphaFoldDB" id="A0AA35QTJ3"/>
<evidence type="ECO:0000259" key="1">
    <source>
        <dbReference type="PROSITE" id="PS50003"/>
    </source>
</evidence>
<keyword evidence="3" id="KW-1185">Reference proteome</keyword>
<dbReference type="InterPro" id="IPR001849">
    <property type="entry name" value="PH_domain"/>
</dbReference>
<comment type="caution">
    <text evidence="2">The sequence shown here is derived from an EMBL/GenBank/DDBJ whole genome shotgun (WGS) entry which is preliminary data.</text>
</comment>